<feature type="domain" description="Zn(2)-C6 fungal-type" evidence="2">
    <location>
        <begin position="20"/>
        <end position="54"/>
    </location>
</feature>
<dbReference type="Proteomes" id="UP001049176">
    <property type="component" value="Chromosome 6"/>
</dbReference>
<dbReference type="InterPro" id="IPR001138">
    <property type="entry name" value="Zn2Cys6_DnaBD"/>
</dbReference>
<dbReference type="InterPro" id="IPR036864">
    <property type="entry name" value="Zn2-C6_fun-type_DNA-bd_sf"/>
</dbReference>
<dbReference type="SUPFAM" id="SSF57701">
    <property type="entry name" value="Zn2/Cys6 DNA-binding domain"/>
    <property type="match status" value="1"/>
</dbReference>
<gene>
    <name evidence="3" type="ORF">E1B28_010702</name>
</gene>
<dbReference type="RefSeq" id="XP_043008153.1">
    <property type="nucleotide sequence ID" value="XM_043155680.1"/>
</dbReference>
<comment type="caution">
    <text evidence="3">The sequence shown here is derived from an EMBL/GenBank/DDBJ whole genome shotgun (WGS) entry which is preliminary data.</text>
</comment>
<dbReference type="OrthoDB" id="2260578at2759"/>
<protein>
    <recommendedName>
        <fullName evidence="2">Zn(2)-C6 fungal-type domain-containing protein</fullName>
    </recommendedName>
</protein>
<sequence length="228" mass="25027">MTSSSRSNANERPHTRVLMACTHCRTRKIKCEIDPHGTSRPCKNCRQKGRECIYTPISSSPANDPDENIIILHDPYAHASSALPRHVPTGHLDPHHPQSIPEQNASSGGHLSDSSVHGMWSQSMSTGRYQPDNGGYSGHANWNYSPPGGHGPTTYNSDSCHHAGNGYYPSQNQMNGHNQNQFQPYVPQSSTSSRTGSMGQPPMSWSVRTPENICNIYGCTCGNHHPRT</sequence>
<dbReference type="GeneID" id="66079778"/>
<evidence type="ECO:0000313" key="4">
    <source>
        <dbReference type="Proteomes" id="UP001049176"/>
    </source>
</evidence>
<dbReference type="AlphaFoldDB" id="A0A9P7URR6"/>
<organism evidence="3 4">
    <name type="scientific">Marasmius oreades</name>
    <name type="common">fairy-ring Marasmius</name>
    <dbReference type="NCBI Taxonomy" id="181124"/>
    <lineage>
        <taxon>Eukaryota</taxon>
        <taxon>Fungi</taxon>
        <taxon>Dikarya</taxon>
        <taxon>Basidiomycota</taxon>
        <taxon>Agaricomycotina</taxon>
        <taxon>Agaricomycetes</taxon>
        <taxon>Agaricomycetidae</taxon>
        <taxon>Agaricales</taxon>
        <taxon>Marasmiineae</taxon>
        <taxon>Marasmiaceae</taxon>
        <taxon>Marasmius</taxon>
    </lineage>
</organism>
<evidence type="ECO:0000313" key="3">
    <source>
        <dbReference type="EMBL" id="KAG7091683.1"/>
    </source>
</evidence>
<dbReference type="KEGG" id="more:E1B28_010702"/>
<dbReference type="GO" id="GO:0000981">
    <property type="term" value="F:DNA-binding transcription factor activity, RNA polymerase II-specific"/>
    <property type="evidence" value="ECO:0007669"/>
    <property type="project" value="InterPro"/>
</dbReference>
<name>A0A9P7URR6_9AGAR</name>
<dbReference type="PROSITE" id="PS00463">
    <property type="entry name" value="ZN2_CY6_FUNGAL_1"/>
    <property type="match status" value="1"/>
</dbReference>
<dbReference type="PROSITE" id="PS50048">
    <property type="entry name" value="ZN2_CY6_FUNGAL_2"/>
    <property type="match status" value="1"/>
</dbReference>
<proteinExistence type="predicted"/>
<keyword evidence="4" id="KW-1185">Reference proteome</keyword>
<dbReference type="EMBL" id="CM032186">
    <property type="protein sequence ID" value="KAG7091683.1"/>
    <property type="molecule type" value="Genomic_DNA"/>
</dbReference>
<dbReference type="Gene3D" id="4.10.240.10">
    <property type="entry name" value="Zn(2)-C6 fungal-type DNA-binding domain"/>
    <property type="match status" value="1"/>
</dbReference>
<evidence type="ECO:0000259" key="2">
    <source>
        <dbReference type="PROSITE" id="PS50048"/>
    </source>
</evidence>
<dbReference type="Pfam" id="PF00172">
    <property type="entry name" value="Zn_clus"/>
    <property type="match status" value="1"/>
</dbReference>
<feature type="compositionally biased region" description="Polar residues" evidence="1">
    <location>
        <begin position="168"/>
        <end position="198"/>
    </location>
</feature>
<feature type="region of interest" description="Disordered" evidence="1">
    <location>
        <begin position="162"/>
        <end position="204"/>
    </location>
</feature>
<feature type="region of interest" description="Disordered" evidence="1">
    <location>
        <begin position="81"/>
        <end position="132"/>
    </location>
</feature>
<evidence type="ECO:0000256" key="1">
    <source>
        <dbReference type="SAM" id="MobiDB-lite"/>
    </source>
</evidence>
<accession>A0A9P7URR6</accession>
<reference evidence="3" key="1">
    <citation type="journal article" date="2021" name="Genome Biol. Evol.">
        <title>The assembled and annotated genome of the fairy-ring fungus Marasmius oreades.</title>
        <authorList>
            <person name="Hiltunen M."/>
            <person name="Ament-Velasquez S.L."/>
            <person name="Johannesson H."/>
        </authorList>
    </citation>
    <scope>NUCLEOTIDE SEQUENCE</scope>
    <source>
        <strain evidence="3">03SP1</strain>
    </source>
</reference>
<feature type="compositionally biased region" description="Polar residues" evidence="1">
    <location>
        <begin position="100"/>
        <end position="128"/>
    </location>
</feature>
<dbReference type="CDD" id="cd00067">
    <property type="entry name" value="GAL4"/>
    <property type="match status" value="1"/>
</dbReference>
<dbReference type="SMART" id="SM00066">
    <property type="entry name" value="GAL4"/>
    <property type="match status" value="1"/>
</dbReference>
<dbReference type="GO" id="GO:0008270">
    <property type="term" value="F:zinc ion binding"/>
    <property type="evidence" value="ECO:0007669"/>
    <property type="project" value="InterPro"/>
</dbReference>